<gene>
    <name evidence="2" type="ORF">GCM10025868_33210</name>
</gene>
<organism evidence="2 3">
    <name type="scientific">Angustibacter aerolatus</name>
    <dbReference type="NCBI Taxonomy" id="1162965"/>
    <lineage>
        <taxon>Bacteria</taxon>
        <taxon>Bacillati</taxon>
        <taxon>Actinomycetota</taxon>
        <taxon>Actinomycetes</taxon>
        <taxon>Kineosporiales</taxon>
        <taxon>Kineosporiaceae</taxon>
    </lineage>
</organism>
<feature type="transmembrane region" description="Helical" evidence="1">
    <location>
        <begin position="83"/>
        <end position="102"/>
    </location>
</feature>
<feature type="transmembrane region" description="Helical" evidence="1">
    <location>
        <begin position="133"/>
        <end position="155"/>
    </location>
</feature>
<evidence type="ECO:0000313" key="2">
    <source>
        <dbReference type="EMBL" id="GMA88071.1"/>
    </source>
</evidence>
<keyword evidence="1" id="KW-0812">Transmembrane</keyword>
<keyword evidence="3" id="KW-1185">Reference proteome</keyword>
<reference evidence="3" key="1">
    <citation type="journal article" date="2019" name="Int. J. Syst. Evol. Microbiol.">
        <title>The Global Catalogue of Microorganisms (GCM) 10K type strain sequencing project: providing services to taxonomists for standard genome sequencing and annotation.</title>
        <authorList>
            <consortium name="The Broad Institute Genomics Platform"/>
            <consortium name="The Broad Institute Genome Sequencing Center for Infectious Disease"/>
            <person name="Wu L."/>
            <person name="Ma J."/>
        </authorList>
    </citation>
    <scope>NUCLEOTIDE SEQUENCE [LARGE SCALE GENOMIC DNA]</scope>
    <source>
        <strain evidence="3">NBRC 108730</strain>
    </source>
</reference>
<comment type="caution">
    <text evidence="2">The sequence shown here is derived from an EMBL/GenBank/DDBJ whole genome shotgun (WGS) entry which is preliminary data.</text>
</comment>
<keyword evidence="1" id="KW-0472">Membrane</keyword>
<dbReference type="Proteomes" id="UP001157017">
    <property type="component" value="Unassembled WGS sequence"/>
</dbReference>
<evidence type="ECO:0000313" key="3">
    <source>
        <dbReference type="Proteomes" id="UP001157017"/>
    </source>
</evidence>
<sequence length="165" mass="17560">MSLVDGSWHPPLRAAWGAAPWRLRVAVLLVVPVVVLGVLRCWMAAHYAPLFVDAYGRSVGLDMTQFVDQQVAERDHPIIGDSALFGAVLGGPVYLLLVLRGLTRHRWSLVSAGAAAAVVALNALGSLGDPAPWWYHLSAVALVLPAALAAVLCLLPVSRAWSTPD</sequence>
<evidence type="ECO:0000256" key="1">
    <source>
        <dbReference type="SAM" id="Phobius"/>
    </source>
</evidence>
<protein>
    <submittedName>
        <fullName evidence="2">Uncharacterized protein</fullName>
    </submittedName>
</protein>
<proteinExistence type="predicted"/>
<name>A0ABQ6JN10_9ACTN</name>
<dbReference type="EMBL" id="BSUZ01000001">
    <property type="protein sequence ID" value="GMA88071.1"/>
    <property type="molecule type" value="Genomic_DNA"/>
</dbReference>
<keyword evidence="1" id="KW-1133">Transmembrane helix</keyword>
<feature type="transmembrane region" description="Helical" evidence="1">
    <location>
        <begin position="21"/>
        <end position="45"/>
    </location>
</feature>
<feature type="transmembrane region" description="Helical" evidence="1">
    <location>
        <begin position="109"/>
        <end position="127"/>
    </location>
</feature>
<accession>A0ABQ6JN10</accession>